<reference evidence="1 2" key="1">
    <citation type="submission" date="2018-08" db="EMBL/GenBank/DDBJ databases">
        <authorList>
            <person name="Laetsch R D."/>
            <person name="Stevens L."/>
            <person name="Kumar S."/>
            <person name="Blaxter L. M."/>
        </authorList>
    </citation>
    <scope>NUCLEOTIDE SEQUENCE [LARGE SCALE GENOMIC DNA]</scope>
</reference>
<evidence type="ECO:0008006" key="3">
    <source>
        <dbReference type="Google" id="ProtNLM"/>
    </source>
</evidence>
<sequence length="341" mass="38319">MNPKAIIIRSDAPSGWLISDLVEDGYCGWNDRCTLSFTNESQHFQIINNRLCTKNSLSQLQDRSIAITVKATAPERTFAVSVNITASSSCPSFSAYIYNATLRNDIAPETLISFDKEIEVVNVPNSVDLHISIISNSTNLPFLLSHSKRQNIHYTKLYISRRLRPSDGIFQSFYIGALDKRNLIRLAVARIDVSLKEVHVSAPKFNNVHYFKQMNELRSHVTVLRVTAKTPKGAVVYRIEPEDAPFDVTPFSGDIFSRYPIPNGKYLFDVVATDSFAQKINLRPDEKVIFAPVITDYLKIHGNGLIELIKPLNYELEMLHEAAVQISGLFKGQSVVILTSI</sequence>
<dbReference type="OrthoDB" id="5811893at2759"/>
<evidence type="ECO:0000313" key="2">
    <source>
        <dbReference type="Proteomes" id="UP000277928"/>
    </source>
</evidence>
<protein>
    <recommendedName>
        <fullName evidence="3">Cadherin domain-containing protein</fullName>
    </recommendedName>
</protein>
<dbReference type="AlphaFoldDB" id="A0A3P6TVD6"/>
<evidence type="ECO:0000313" key="1">
    <source>
        <dbReference type="EMBL" id="VDK82940.1"/>
    </source>
</evidence>
<proteinExistence type="predicted"/>
<keyword evidence="2" id="KW-1185">Reference proteome</keyword>
<gene>
    <name evidence="1" type="ORF">NLS_LOCUS5988</name>
</gene>
<name>A0A3P6TVD6_LITSI</name>
<accession>A0A3P6TVD6</accession>
<organism evidence="1 2">
    <name type="scientific">Litomosoides sigmodontis</name>
    <name type="common">Filarial nematode worm</name>
    <dbReference type="NCBI Taxonomy" id="42156"/>
    <lineage>
        <taxon>Eukaryota</taxon>
        <taxon>Metazoa</taxon>
        <taxon>Ecdysozoa</taxon>
        <taxon>Nematoda</taxon>
        <taxon>Chromadorea</taxon>
        <taxon>Rhabditida</taxon>
        <taxon>Spirurina</taxon>
        <taxon>Spiruromorpha</taxon>
        <taxon>Filarioidea</taxon>
        <taxon>Onchocercidae</taxon>
        <taxon>Litomosoides</taxon>
    </lineage>
</organism>
<dbReference type="OMA" id="MATHDIY"/>
<dbReference type="STRING" id="42156.A0A3P6TVD6"/>
<dbReference type="Proteomes" id="UP000277928">
    <property type="component" value="Unassembled WGS sequence"/>
</dbReference>
<dbReference type="EMBL" id="UYRX01000491">
    <property type="protein sequence ID" value="VDK82940.1"/>
    <property type="molecule type" value="Genomic_DNA"/>
</dbReference>